<evidence type="ECO:0000313" key="2">
    <source>
        <dbReference type="Proteomes" id="UP000887572"/>
    </source>
</evidence>
<protein>
    <submittedName>
        <fullName evidence="3">Uncharacterized protein</fullName>
    </submittedName>
</protein>
<accession>A0A914HAN5</accession>
<organism evidence="2 3">
    <name type="scientific">Globodera rostochiensis</name>
    <name type="common">Golden nematode worm</name>
    <name type="synonym">Heterodera rostochiensis</name>
    <dbReference type="NCBI Taxonomy" id="31243"/>
    <lineage>
        <taxon>Eukaryota</taxon>
        <taxon>Metazoa</taxon>
        <taxon>Ecdysozoa</taxon>
        <taxon>Nematoda</taxon>
        <taxon>Chromadorea</taxon>
        <taxon>Rhabditida</taxon>
        <taxon>Tylenchina</taxon>
        <taxon>Tylenchomorpha</taxon>
        <taxon>Tylenchoidea</taxon>
        <taxon>Heteroderidae</taxon>
        <taxon>Heteroderinae</taxon>
        <taxon>Globodera</taxon>
    </lineage>
</organism>
<evidence type="ECO:0000256" key="1">
    <source>
        <dbReference type="SAM" id="MobiDB-lite"/>
    </source>
</evidence>
<dbReference type="Proteomes" id="UP000887572">
    <property type="component" value="Unplaced"/>
</dbReference>
<reference evidence="3" key="1">
    <citation type="submission" date="2022-11" db="UniProtKB">
        <authorList>
            <consortium name="WormBaseParasite"/>
        </authorList>
    </citation>
    <scope>IDENTIFICATION</scope>
</reference>
<sequence length="470" mass="52300">MSDNPKNAEKQLKAISICADLLFEVFEFCDPVVLGLKVALISDRFDRLVDAYFNSMEWSLGALELRRAINGNGAEIVKRFDKEVERRLPIPQEPLPDCLIGVKYLEIRYIDRSAIEFLKLVCPLFNSKGIHLTTRTSTFESVSWKIIWKKIWPLFNANICGISLCCFELGRLREFSPTVLGDCPKLQLIHSSYVFPEFPADDSAGASAGQAVAKWLHTPCGDGHPKVLHCAFCSERMEALKMEFAKSTDPVNFIICFWDSADIVPFELQNNLTGERLAFRHCEDNWRLVRCPIERDEAKWAVWENKANYSQGNRIGISLKDKDIGDDPFRLLLFGAEFPCCAGSQQVVALMAGQVHAFSSEMSKSEACTNAKNVANAVNSDGCAYSLSFVKAVFELAASAARHAGGDSSAWDSLNFDKQVDVIDNIGNTYNLGIMKGGFEYPIKGSDAHQNVPHPNRVIARPGKSGSHKL</sequence>
<proteinExistence type="predicted"/>
<name>A0A914HAN5_GLORO</name>
<dbReference type="AlphaFoldDB" id="A0A914HAN5"/>
<feature type="region of interest" description="Disordered" evidence="1">
    <location>
        <begin position="446"/>
        <end position="470"/>
    </location>
</feature>
<evidence type="ECO:0000313" key="3">
    <source>
        <dbReference type="WBParaSite" id="Gr19_v10_g15348.t1"/>
    </source>
</evidence>
<keyword evidence="2" id="KW-1185">Reference proteome</keyword>
<dbReference type="WBParaSite" id="Gr19_v10_g15348.t1">
    <property type="protein sequence ID" value="Gr19_v10_g15348.t1"/>
    <property type="gene ID" value="Gr19_v10_g15348"/>
</dbReference>